<evidence type="ECO:0000256" key="4">
    <source>
        <dbReference type="ARBA" id="ARBA00022741"/>
    </source>
</evidence>
<dbReference type="InterPro" id="IPR019734">
    <property type="entry name" value="TPR_rpt"/>
</dbReference>
<dbReference type="GO" id="GO:0005524">
    <property type="term" value="F:ATP binding"/>
    <property type="evidence" value="ECO:0007669"/>
    <property type="project" value="UniProtKB-UniRule"/>
</dbReference>
<gene>
    <name evidence="10" type="ORF">N800_10145</name>
</gene>
<dbReference type="Pfam" id="PF13424">
    <property type="entry name" value="TPR_12"/>
    <property type="match status" value="2"/>
</dbReference>
<dbReference type="eggNOG" id="COG0515">
    <property type="taxonomic scope" value="Bacteria"/>
</dbReference>
<dbReference type="OrthoDB" id="9801841at2"/>
<keyword evidence="7" id="KW-0802">TPR repeat</keyword>
<keyword evidence="4 8" id="KW-0547">Nucleotide-binding</keyword>
<proteinExistence type="predicted"/>
<evidence type="ECO:0000256" key="5">
    <source>
        <dbReference type="ARBA" id="ARBA00022777"/>
    </source>
</evidence>
<keyword evidence="3" id="KW-0808">Transferase</keyword>
<evidence type="ECO:0000256" key="6">
    <source>
        <dbReference type="ARBA" id="ARBA00022840"/>
    </source>
</evidence>
<feature type="binding site" evidence="8">
    <location>
        <position position="57"/>
    </location>
    <ligand>
        <name>ATP</name>
        <dbReference type="ChEBI" id="CHEBI:30616"/>
    </ligand>
</feature>
<evidence type="ECO:0000259" key="9">
    <source>
        <dbReference type="PROSITE" id="PS50011"/>
    </source>
</evidence>
<dbReference type="Proteomes" id="UP000029998">
    <property type="component" value="Unassembled WGS sequence"/>
</dbReference>
<feature type="repeat" description="TPR" evidence="7">
    <location>
        <begin position="653"/>
        <end position="686"/>
    </location>
</feature>
<comment type="caution">
    <text evidence="10">The sequence shown here is derived from an EMBL/GenBank/DDBJ whole genome shotgun (WGS) entry which is preliminary data.</text>
</comment>
<sequence>MTDPAQPTATSIQTSQHLSPGTLLAGRFRIEAMLGIGGMGVVYRATDTALDVPVALKLLRPELASRSDAFERFRQELLMARQVSSPRVVRIHDLAQHDGQWMISMDYVDGEGLDHLIDREGPLPVDRAIHIARQLSEGLSAAHARGVIHRDLKPANVLVDRAGDAYISDFGVARSLASQGLTQTGAVVGTPDYLSPEQARGEAVDARSDLYALGLILYEMLTGRMPFAGATVSEALAQRMVRAPAPVTRHRPDTPPWLVRLVDRLLRPQPAHRLQCADDVIRAIDRREVPREWRWGRAGWLTLAALLAVALGGVAIWQWQQRPAPGGVATIAPLHRLLVLPVTSPDGSLDAAQRTALAALLRQSLASAPGVAVVDEDRTQQALRQLDPSGTARLDAPGLQRIVGADRTLQIDVSTHGTQWQASARLERPGGAPLHAKATGGNAARAVQALLTGGALKPVLGASLPLGATDDTQALALYGTGLTAWQRGNPADALTQLREATQRAPGFTAAWMAQAEVAQLIGEQDVAYDAIERGQASMGNAPAAMMQRLKADRAMLDGDAPAAAAVWRARLQSTPDDTFAELQWARALGGGGDFKAATERLQRLTARDPNDPRAWFELGKFSILHGDARRAVEDYLVRALVLYKRSGNRYGEGETVNAMGIGYARLGQHADAEEQYRKAVELRRSVGNRRGLATSLRNLGSALSQRGEFAEATTFLQQARSLHESLGDRGGLAAVEQELGLLAEERGDYPAALAAFRRALQTWQQVGDPRGTAMVLNDIGFAHFQLGNYDDAQAYLAQSATASTTLGDDTGRIRAQQNQGLVAMARGQWPGALKLFEQTRDAAEAQQMLEEAAVSYRNLTELSLLQGHVDDALSQADKAAALFRQRDDDRGLLDVGLLRAQALLAAHADTDAGRALEGLSKQIAAASTEQRAIADLLRAELAHRRGDQNAEAEALQDATQLAKASGVRSLILQAALQGARHAPLAASLASNTATLGHLPLRLHWSRIAMQQALDGQQPARAAAIYRDVVPMLRKGDHLDAAALHTMGATALSATGDANAAASASRSAQAAWSVRSRHIPPPLRAAFDNTIRKAFPLAPTAEPPHG</sequence>
<evidence type="ECO:0000256" key="2">
    <source>
        <dbReference type="ARBA" id="ARBA00022527"/>
    </source>
</evidence>
<keyword evidence="2 10" id="KW-0723">Serine/threonine-protein kinase</keyword>
<dbReference type="SUPFAM" id="SSF56112">
    <property type="entry name" value="Protein kinase-like (PK-like)"/>
    <property type="match status" value="1"/>
</dbReference>
<keyword evidence="11" id="KW-1185">Reference proteome</keyword>
<dbReference type="InterPro" id="IPR011990">
    <property type="entry name" value="TPR-like_helical_dom_sf"/>
</dbReference>
<dbReference type="InterPro" id="IPR000719">
    <property type="entry name" value="Prot_kinase_dom"/>
</dbReference>
<evidence type="ECO:0000313" key="11">
    <source>
        <dbReference type="Proteomes" id="UP000029998"/>
    </source>
</evidence>
<evidence type="ECO:0000256" key="3">
    <source>
        <dbReference type="ARBA" id="ARBA00022679"/>
    </source>
</evidence>
<dbReference type="PANTHER" id="PTHR43289">
    <property type="entry name" value="MITOGEN-ACTIVATED PROTEIN KINASE KINASE KINASE 20-RELATED"/>
    <property type="match status" value="1"/>
</dbReference>
<dbReference type="Gene3D" id="1.10.510.10">
    <property type="entry name" value="Transferase(Phosphotransferase) domain 1"/>
    <property type="match status" value="1"/>
</dbReference>
<dbReference type="GO" id="GO:0004674">
    <property type="term" value="F:protein serine/threonine kinase activity"/>
    <property type="evidence" value="ECO:0007669"/>
    <property type="project" value="UniProtKB-KW"/>
</dbReference>
<dbReference type="SMART" id="SM00220">
    <property type="entry name" value="S_TKc"/>
    <property type="match status" value="1"/>
</dbReference>
<dbReference type="EC" id="2.7.11.1" evidence="1"/>
<dbReference type="SUPFAM" id="SSF48452">
    <property type="entry name" value="TPR-like"/>
    <property type="match status" value="2"/>
</dbReference>
<dbReference type="PANTHER" id="PTHR43289:SF6">
    <property type="entry name" value="SERINE_THREONINE-PROTEIN KINASE NEKL-3"/>
    <property type="match status" value="1"/>
</dbReference>
<reference evidence="10 11" key="1">
    <citation type="submission" date="2013-08" db="EMBL/GenBank/DDBJ databases">
        <title>Genome sequencing of Lysobacter.</title>
        <authorList>
            <person name="Zhang S."/>
            <person name="Wang G."/>
        </authorList>
    </citation>
    <scope>NUCLEOTIDE SEQUENCE [LARGE SCALE GENOMIC DNA]</scope>
    <source>
        <strain evidence="10 11">GH1-9</strain>
    </source>
</reference>
<dbReference type="PROSITE" id="PS00107">
    <property type="entry name" value="PROTEIN_KINASE_ATP"/>
    <property type="match status" value="1"/>
</dbReference>
<protein>
    <recommendedName>
        <fullName evidence="1">non-specific serine/threonine protein kinase</fullName>
        <ecNumber evidence="1">2.7.11.1</ecNumber>
    </recommendedName>
</protein>
<accession>A0A0A0F3K3</accession>
<dbReference type="EMBL" id="AVPU01000002">
    <property type="protein sequence ID" value="KGM55982.1"/>
    <property type="molecule type" value="Genomic_DNA"/>
</dbReference>
<dbReference type="STRING" id="1385517.N800_10145"/>
<organism evidence="10 11">
    <name type="scientific">Lysobacter daejeonensis GH1-9</name>
    <dbReference type="NCBI Taxonomy" id="1385517"/>
    <lineage>
        <taxon>Bacteria</taxon>
        <taxon>Pseudomonadati</taxon>
        <taxon>Pseudomonadota</taxon>
        <taxon>Gammaproteobacteria</taxon>
        <taxon>Lysobacterales</taxon>
        <taxon>Lysobacteraceae</taxon>
        <taxon>Aerolutibacter</taxon>
    </lineage>
</organism>
<evidence type="ECO:0000256" key="7">
    <source>
        <dbReference type="PROSITE-ProRule" id="PRU00339"/>
    </source>
</evidence>
<keyword evidence="6 8" id="KW-0067">ATP-binding</keyword>
<dbReference type="PROSITE" id="PS00108">
    <property type="entry name" value="PROTEIN_KINASE_ST"/>
    <property type="match status" value="1"/>
</dbReference>
<dbReference type="PROSITE" id="PS50005">
    <property type="entry name" value="TPR"/>
    <property type="match status" value="2"/>
</dbReference>
<dbReference type="Gene3D" id="3.30.200.20">
    <property type="entry name" value="Phosphorylase Kinase, domain 1"/>
    <property type="match status" value="1"/>
</dbReference>
<evidence type="ECO:0000313" key="10">
    <source>
        <dbReference type="EMBL" id="KGM55982.1"/>
    </source>
</evidence>
<dbReference type="Pfam" id="PF00069">
    <property type="entry name" value="Pkinase"/>
    <property type="match status" value="1"/>
</dbReference>
<feature type="domain" description="Protein kinase" evidence="9">
    <location>
        <begin position="28"/>
        <end position="294"/>
    </location>
</feature>
<dbReference type="AlphaFoldDB" id="A0A0A0F3K3"/>
<dbReference type="Pfam" id="PF13432">
    <property type="entry name" value="TPR_16"/>
    <property type="match status" value="2"/>
</dbReference>
<feature type="repeat" description="TPR" evidence="7">
    <location>
        <begin position="693"/>
        <end position="726"/>
    </location>
</feature>
<dbReference type="FunFam" id="1.10.510.10:FF:000021">
    <property type="entry name" value="Serine/threonine protein kinase"/>
    <property type="match status" value="1"/>
</dbReference>
<dbReference type="Gene3D" id="1.25.40.10">
    <property type="entry name" value="Tetratricopeptide repeat domain"/>
    <property type="match status" value="3"/>
</dbReference>
<dbReference type="eggNOG" id="COG0457">
    <property type="taxonomic scope" value="Bacteria"/>
</dbReference>
<dbReference type="PROSITE" id="PS50011">
    <property type="entry name" value="PROTEIN_KINASE_DOM"/>
    <property type="match status" value="1"/>
</dbReference>
<evidence type="ECO:0000256" key="1">
    <source>
        <dbReference type="ARBA" id="ARBA00012513"/>
    </source>
</evidence>
<dbReference type="RefSeq" id="WP_036133998.1">
    <property type="nucleotide sequence ID" value="NZ_AVPU01000002.1"/>
</dbReference>
<name>A0A0A0F3K3_9GAMM</name>
<dbReference type="CDD" id="cd14014">
    <property type="entry name" value="STKc_PknB_like"/>
    <property type="match status" value="1"/>
</dbReference>
<dbReference type="InterPro" id="IPR008271">
    <property type="entry name" value="Ser/Thr_kinase_AS"/>
</dbReference>
<dbReference type="InterPro" id="IPR011009">
    <property type="entry name" value="Kinase-like_dom_sf"/>
</dbReference>
<dbReference type="InterPro" id="IPR017441">
    <property type="entry name" value="Protein_kinase_ATP_BS"/>
</dbReference>
<evidence type="ECO:0000256" key="8">
    <source>
        <dbReference type="PROSITE-ProRule" id="PRU10141"/>
    </source>
</evidence>
<dbReference type="SMART" id="SM00028">
    <property type="entry name" value="TPR"/>
    <property type="match status" value="9"/>
</dbReference>
<keyword evidence="5 10" id="KW-0418">Kinase</keyword>